<accession>A0A6N9THQ3</accession>
<evidence type="ECO:0000313" key="2">
    <source>
        <dbReference type="Proteomes" id="UP000471381"/>
    </source>
</evidence>
<protein>
    <submittedName>
        <fullName evidence="1">Transporter substrate-binding domain-containing protein</fullName>
    </submittedName>
</protein>
<dbReference type="AlphaFoldDB" id="A0A6N9THQ3"/>
<proteinExistence type="predicted"/>
<dbReference type="Proteomes" id="UP000471381">
    <property type="component" value="Unassembled WGS sequence"/>
</dbReference>
<dbReference type="SUPFAM" id="SSF53850">
    <property type="entry name" value="Periplasmic binding protein-like II"/>
    <property type="match status" value="1"/>
</dbReference>
<dbReference type="Gene3D" id="3.40.190.10">
    <property type="entry name" value="Periplasmic binding protein-like II"/>
    <property type="match status" value="2"/>
</dbReference>
<comment type="caution">
    <text evidence="1">The sequence shown here is derived from an EMBL/GenBank/DDBJ whole genome shotgun (WGS) entry which is preliminary data.</text>
</comment>
<keyword evidence="2" id="KW-1185">Reference proteome</keyword>
<name>A0A6N9THQ3_9ALTE</name>
<reference evidence="1 2" key="1">
    <citation type="submission" date="2020-01" db="EMBL/GenBank/DDBJ databases">
        <title>Genomes of bacteria type strains.</title>
        <authorList>
            <person name="Chen J."/>
            <person name="Zhu S."/>
            <person name="Yang J."/>
        </authorList>
    </citation>
    <scope>NUCLEOTIDE SEQUENCE [LARGE SCALE GENOMIC DNA]</scope>
    <source>
        <strain evidence="1 2">LMG 24078</strain>
    </source>
</reference>
<dbReference type="EMBL" id="JAAAWO010000013">
    <property type="protein sequence ID" value="NDW16853.1"/>
    <property type="molecule type" value="Genomic_DNA"/>
</dbReference>
<sequence length="338" mass="38167">MACAIALSVVCYPSNAFYPESVQSAVNGAAIEVNNETVNETPNDSLNKKDAIADTVVLARAFANDDFGKYQIAVLSRALEVTSEFGELNISLHPQPMSQSRQMRSLLEGSADIMWSVTSKSRERKLTPIRLPLLRGYSGHRVIVVNTEKKAQFDGITSLESLKEKQFVQGADWPDLKILKANGFGVVSEDWSTWFRSMYLLVERNVVDGFPRNIIEIHSDIQHFDNNELAIDKNHLITYPNYEYFFVRSDKQQLANRIRLGLIRLIQSGELEEIFYSIDTHLLANDLLNDPKRQVHELNNPLIPGPLNYADWVKTPQLAVKAIELEMGYPSLAIDVND</sequence>
<evidence type="ECO:0000313" key="1">
    <source>
        <dbReference type="EMBL" id="NDW16853.1"/>
    </source>
</evidence>
<gene>
    <name evidence="1" type="ORF">GTQ48_15170</name>
</gene>
<organism evidence="1 2">
    <name type="scientific">Alteromonas genovensis</name>
    <dbReference type="NCBI Taxonomy" id="471225"/>
    <lineage>
        <taxon>Bacteria</taxon>
        <taxon>Pseudomonadati</taxon>
        <taxon>Pseudomonadota</taxon>
        <taxon>Gammaproteobacteria</taxon>
        <taxon>Alteromonadales</taxon>
        <taxon>Alteromonadaceae</taxon>
        <taxon>Alteromonas/Salinimonas group</taxon>
        <taxon>Alteromonas</taxon>
    </lineage>
</organism>